<evidence type="ECO:0000256" key="4">
    <source>
        <dbReference type="ARBA" id="ARBA00022734"/>
    </source>
</evidence>
<dbReference type="EMBL" id="HBUE01296357">
    <property type="protein sequence ID" value="CAG6576611.1"/>
    <property type="molecule type" value="Transcribed_RNA"/>
</dbReference>
<dbReference type="InterPro" id="IPR018378">
    <property type="entry name" value="C-type_lectin_CS"/>
</dbReference>
<evidence type="ECO:0000313" key="9">
    <source>
        <dbReference type="EMBL" id="CAG6576611.1"/>
    </source>
</evidence>
<dbReference type="CDD" id="cd00037">
    <property type="entry name" value="CLECT"/>
    <property type="match status" value="1"/>
</dbReference>
<dbReference type="GO" id="GO:0030246">
    <property type="term" value="F:carbohydrate binding"/>
    <property type="evidence" value="ECO:0007669"/>
    <property type="project" value="UniProtKB-KW"/>
</dbReference>
<evidence type="ECO:0000256" key="1">
    <source>
        <dbReference type="ARBA" id="ARBA00004479"/>
    </source>
</evidence>
<proteinExistence type="predicted"/>
<feature type="domain" description="C-type lectin" evidence="8">
    <location>
        <begin position="69"/>
        <end position="185"/>
    </location>
</feature>
<keyword evidence="4" id="KW-0430">Lectin</keyword>
<dbReference type="PROSITE" id="PS50041">
    <property type="entry name" value="C_TYPE_LECTIN_2"/>
    <property type="match status" value="1"/>
</dbReference>
<dbReference type="GO" id="GO:0009897">
    <property type="term" value="C:external side of plasma membrane"/>
    <property type="evidence" value="ECO:0007669"/>
    <property type="project" value="TreeGrafter"/>
</dbReference>
<keyword evidence="6" id="KW-0472">Membrane</keyword>
<dbReference type="Pfam" id="PF00059">
    <property type="entry name" value="Lectin_C"/>
    <property type="match status" value="1"/>
</dbReference>
<reference evidence="9" key="1">
    <citation type="submission" date="2021-05" db="EMBL/GenBank/DDBJ databases">
        <authorList>
            <person name="Alioto T."/>
            <person name="Alioto T."/>
            <person name="Gomez Garrido J."/>
        </authorList>
    </citation>
    <scope>NUCLEOTIDE SEQUENCE</scope>
</reference>
<dbReference type="InterPro" id="IPR001304">
    <property type="entry name" value="C-type_lectin-like"/>
</dbReference>
<organism evidence="9">
    <name type="scientific">Culex pipiens</name>
    <name type="common">House mosquito</name>
    <dbReference type="NCBI Taxonomy" id="7175"/>
    <lineage>
        <taxon>Eukaryota</taxon>
        <taxon>Metazoa</taxon>
        <taxon>Ecdysozoa</taxon>
        <taxon>Arthropoda</taxon>
        <taxon>Hexapoda</taxon>
        <taxon>Insecta</taxon>
        <taxon>Pterygota</taxon>
        <taxon>Neoptera</taxon>
        <taxon>Endopterygota</taxon>
        <taxon>Diptera</taxon>
        <taxon>Nematocera</taxon>
        <taxon>Culicoidea</taxon>
        <taxon>Culicidae</taxon>
        <taxon>Culicinae</taxon>
        <taxon>Culicini</taxon>
        <taxon>Culex</taxon>
        <taxon>Culex</taxon>
    </lineage>
</organism>
<evidence type="ECO:0000256" key="2">
    <source>
        <dbReference type="ARBA" id="ARBA00022692"/>
    </source>
</evidence>
<keyword evidence="5" id="KW-1133">Transmembrane helix</keyword>
<dbReference type="AlphaFoldDB" id="A0A8D8JT72"/>
<dbReference type="GO" id="GO:1990430">
    <property type="term" value="F:extracellular matrix protein binding"/>
    <property type="evidence" value="ECO:0007669"/>
    <property type="project" value="TreeGrafter"/>
</dbReference>
<dbReference type="PANTHER" id="PTHR14789:SF4">
    <property type="entry name" value="ENDOSIALIN"/>
    <property type="match status" value="1"/>
</dbReference>
<dbReference type="PANTHER" id="PTHR14789">
    <property type="entry name" value="CHONDROLECTIN VARIANT CHODLFDELTAE"/>
    <property type="match status" value="1"/>
</dbReference>
<comment type="subcellular location">
    <subcellularLocation>
        <location evidence="1">Membrane</location>
        <topology evidence="1">Single-pass type I membrane protein</topology>
    </subcellularLocation>
</comment>
<keyword evidence="7" id="KW-1015">Disulfide bond</keyword>
<dbReference type="EMBL" id="HBUE01190473">
    <property type="protein sequence ID" value="CAG6524922.1"/>
    <property type="molecule type" value="Transcribed_RNA"/>
</dbReference>
<name>A0A8D8JT72_CULPI</name>
<evidence type="ECO:0000259" key="8">
    <source>
        <dbReference type="PROSITE" id="PS50041"/>
    </source>
</evidence>
<dbReference type="GO" id="GO:0031012">
    <property type="term" value="C:extracellular matrix"/>
    <property type="evidence" value="ECO:0007669"/>
    <property type="project" value="TreeGrafter"/>
</dbReference>
<dbReference type="PROSITE" id="PS00615">
    <property type="entry name" value="C_TYPE_LECTIN_1"/>
    <property type="match status" value="1"/>
</dbReference>
<keyword evidence="3" id="KW-0732">Signal</keyword>
<dbReference type="InterPro" id="IPR051505">
    <property type="entry name" value="C-type_lectin_domain"/>
</dbReference>
<protein>
    <submittedName>
        <fullName evidence="9">Perlucin</fullName>
    </submittedName>
</protein>
<dbReference type="GO" id="GO:0016477">
    <property type="term" value="P:cell migration"/>
    <property type="evidence" value="ECO:0007669"/>
    <property type="project" value="TreeGrafter"/>
</dbReference>
<sequence length="188" mass="21666">MRLFHRRVSTEQVVCSMTSKILVLLSFFLSVTFCASELDSNHLEAKRIMFPGDSICGNGGFNPSPVKRYHVYHDQRVDFLGAWNACLRNGQRMATVTSAEDATLLEETLDKVHRKSIYYIGGMKLGDDNRGWFWVSHDFTKLTGYTNWNAGQPDIVEERCLEIGRFAKWTWNDISCHVAQHYICEDKF</sequence>
<dbReference type="InterPro" id="IPR016186">
    <property type="entry name" value="C-type_lectin-like/link_sf"/>
</dbReference>
<dbReference type="InterPro" id="IPR016187">
    <property type="entry name" value="CTDL_fold"/>
</dbReference>
<accession>A0A8D8JT72</accession>
<dbReference type="Gene3D" id="3.10.100.10">
    <property type="entry name" value="Mannose-Binding Protein A, subunit A"/>
    <property type="match status" value="1"/>
</dbReference>
<evidence type="ECO:0000256" key="5">
    <source>
        <dbReference type="ARBA" id="ARBA00022989"/>
    </source>
</evidence>
<evidence type="ECO:0000256" key="6">
    <source>
        <dbReference type="ARBA" id="ARBA00023136"/>
    </source>
</evidence>
<evidence type="ECO:0000256" key="3">
    <source>
        <dbReference type="ARBA" id="ARBA00022729"/>
    </source>
</evidence>
<dbReference type="GO" id="GO:0050840">
    <property type="term" value="F:extracellular matrix binding"/>
    <property type="evidence" value="ECO:0007669"/>
    <property type="project" value="TreeGrafter"/>
</dbReference>
<keyword evidence="2" id="KW-0812">Transmembrane</keyword>
<evidence type="ECO:0000256" key="7">
    <source>
        <dbReference type="ARBA" id="ARBA00023157"/>
    </source>
</evidence>
<dbReference type="SMART" id="SM00034">
    <property type="entry name" value="CLECT"/>
    <property type="match status" value="1"/>
</dbReference>
<dbReference type="SUPFAM" id="SSF56436">
    <property type="entry name" value="C-type lectin-like"/>
    <property type="match status" value="1"/>
</dbReference>